<dbReference type="EMBL" id="JYDS01000355">
    <property type="protein sequence ID" value="KRZ11110.1"/>
    <property type="molecule type" value="Genomic_DNA"/>
</dbReference>
<evidence type="ECO:0000313" key="2">
    <source>
        <dbReference type="EMBL" id="KRZ11110.1"/>
    </source>
</evidence>
<dbReference type="Proteomes" id="UP000054805">
    <property type="component" value="Unassembled WGS sequence"/>
</dbReference>
<feature type="transmembrane region" description="Helical" evidence="1">
    <location>
        <begin position="6"/>
        <end position="32"/>
    </location>
</feature>
<keyword evidence="4" id="KW-1185">Reference proteome</keyword>
<evidence type="ECO:0000313" key="5">
    <source>
        <dbReference type="Proteomes" id="UP000054826"/>
    </source>
</evidence>
<dbReference type="EMBL" id="JYDV01000001">
    <property type="protein sequence ID" value="KRZ46022.1"/>
    <property type="molecule type" value="Genomic_DNA"/>
</dbReference>
<comment type="caution">
    <text evidence="3">The sequence shown here is derived from an EMBL/GenBank/DDBJ whole genome shotgun (WGS) entry which is preliminary data.</text>
</comment>
<evidence type="ECO:0000313" key="4">
    <source>
        <dbReference type="Proteomes" id="UP000054805"/>
    </source>
</evidence>
<keyword evidence="1" id="KW-0472">Membrane</keyword>
<name>A0A0V1KFQ8_TRIPS</name>
<proteinExistence type="predicted"/>
<accession>A0A0V1KFQ8</accession>
<keyword evidence="1" id="KW-0812">Transmembrane</keyword>
<reference evidence="4 5" key="1">
    <citation type="submission" date="2015-01" db="EMBL/GenBank/DDBJ databases">
        <title>Evolution of Trichinella species and genotypes.</title>
        <authorList>
            <person name="Korhonen P.K."/>
            <person name="Edoardo P."/>
            <person name="Giuseppe L.R."/>
            <person name="Gasser R.B."/>
        </authorList>
    </citation>
    <scope>NUCLEOTIDE SEQUENCE [LARGE SCALE GENOMIC DNA]</scope>
    <source>
        <strain evidence="3">ISS176</strain>
        <strain evidence="2">ISS588</strain>
    </source>
</reference>
<keyword evidence="1" id="KW-1133">Transmembrane helix</keyword>
<protein>
    <submittedName>
        <fullName evidence="3">Uncharacterized protein</fullName>
    </submittedName>
</protein>
<dbReference type="Proteomes" id="UP000054826">
    <property type="component" value="Unassembled WGS sequence"/>
</dbReference>
<evidence type="ECO:0000256" key="1">
    <source>
        <dbReference type="SAM" id="Phobius"/>
    </source>
</evidence>
<organism evidence="3 5">
    <name type="scientific">Trichinella pseudospiralis</name>
    <name type="common">Parasitic roundworm</name>
    <dbReference type="NCBI Taxonomy" id="6337"/>
    <lineage>
        <taxon>Eukaryota</taxon>
        <taxon>Metazoa</taxon>
        <taxon>Ecdysozoa</taxon>
        <taxon>Nematoda</taxon>
        <taxon>Enoplea</taxon>
        <taxon>Dorylaimia</taxon>
        <taxon>Trichinellida</taxon>
        <taxon>Trichinellidae</taxon>
        <taxon>Trichinella</taxon>
    </lineage>
</organism>
<sequence>MTCNSMLLLLLLLLLLCNCLIIIIIIIIFVLAGLGRWIQPYTTVYTTFRLRLTSVNGYYIFEQCFVVRGFGHRVQAAHYDLIQMAPFQQCHVTAQNAFNQCPSLQFHILGNAKPIAQVVQPDAYQIFASRHGDRLFRHVDRADFDHVLRRAACRPSDRRIETNAGGAVHFQTPAYGPTVSSESKLLHRSVIVHDARTFGRNFHTARHATLAGLGPQWRRLFPDQLFQNSLFNDVQVFYTVSAKFFFIFDHHLYHFVKMKRCLVNDILHCPWEQVATAISEQDQLHADRV</sequence>
<dbReference type="AlphaFoldDB" id="A0A0V1KFQ8"/>
<evidence type="ECO:0000313" key="3">
    <source>
        <dbReference type="EMBL" id="KRZ46022.1"/>
    </source>
</evidence>
<gene>
    <name evidence="2" type="ORF">T4B_8244</name>
    <name evidence="3" type="ORF">T4C_8766</name>
</gene>